<evidence type="ECO:0000313" key="1">
    <source>
        <dbReference type="EMBL" id="JAD29346.1"/>
    </source>
</evidence>
<name>A0A0A9TFC6_ARUDO</name>
<reference evidence="1" key="1">
    <citation type="submission" date="2014-09" db="EMBL/GenBank/DDBJ databases">
        <authorList>
            <person name="Magalhaes I.L.F."/>
            <person name="Oliveira U."/>
            <person name="Santos F.R."/>
            <person name="Vidigal T.H.D.A."/>
            <person name="Brescovit A.D."/>
            <person name="Santos A.J."/>
        </authorList>
    </citation>
    <scope>NUCLEOTIDE SEQUENCE</scope>
    <source>
        <tissue evidence="1">Shoot tissue taken approximately 20 cm above the soil surface</tissue>
    </source>
</reference>
<sequence>MRNPQLKQRADNTKEHTQAVFYINRTEQILVNNAERPVASQCHLQHFLANDLKNLAPHQRCQKTILIDTIYSSQHLQFRRT</sequence>
<dbReference type="EMBL" id="GBRH01268549">
    <property type="protein sequence ID" value="JAD29346.1"/>
    <property type="molecule type" value="Transcribed_RNA"/>
</dbReference>
<proteinExistence type="predicted"/>
<accession>A0A0A9TFC6</accession>
<reference evidence="1" key="2">
    <citation type="journal article" date="2015" name="Data Brief">
        <title>Shoot transcriptome of the giant reed, Arundo donax.</title>
        <authorList>
            <person name="Barrero R.A."/>
            <person name="Guerrero F.D."/>
            <person name="Moolhuijzen P."/>
            <person name="Goolsby J.A."/>
            <person name="Tidwell J."/>
            <person name="Bellgard S.E."/>
            <person name="Bellgard M.I."/>
        </authorList>
    </citation>
    <scope>NUCLEOTIDE SEQUENCE</scope>
    <source>
        <tissue evidence="1">Shoot tissue taken approximately 20 cm above the soil surface</tissue>
    </source>
</reference>
<organism evidence="1">
    <name type="scientific">Arundo donax</name>
    <name type="common">Giant reed</name>
    <name type="synonym">Donax arundinaceus</name>
    <dbReference type="NCBI Taxonomy" id="35708"/>
    <lineage>
        <taxon>Eukaryota</taxon>
        <taxon>Viridiplantae</taxon>
        <taxon>Streptophyta</taxon>
        <taxon>Embryophyta</taxon>
        <taxon>Tracheophyta</taxon>
        <taxon>Spermatophyta</taxon>
        <taxon>Magnoliopsida</taxon>
        <taxon>Liliopsida</taxon>
        <taxon>Poales</taxon>
        <taxon>Poaceae</taxon>
        <taxon>PACMAD clade</taxon>
        <taxon>Arundinoideae</taxon>
        <taxon>Arundineae</taxon>
        <taxon>Arundo</taxon>
    </lineage>
</organism>
<protein>
    <submittedName>
        <fullName evidence="1">Uncharacterized protein</fullName>
    </submittedName>
</protein>
<dbReference type="AlphaFoldDB" id="A0A0A9TFC6"/>